<evidence type="ECO:0000256" key="1">
    <source>
        <dbReference type="SAM" id="Coils"/>
    </source>
</evidence>
<protein>
    <submittedName>
        <fullName evidence="2">Uncharacterized protein</fullName>
    </submittedName>
</protein>
<name>A0A1G1W301_9BACT</name>
<reference evidence="2 3" key="1">
    <citation type="journal article" date="2016" name="Nat. Commun.">
        <title>Thousands of microbial genomes shed light on interconnected biogeochemical processes in an aquifer system.</title>
        <authorList>
            <person name="Anantharaman K."/>
            <person name="Brown C.T."/>
            <person name="Hug L.A."/>
            <person name="Sharon I."/>
            <person name="Castelle C.J."/>
            <person name="Probst A.J."/>
            <person name="Thomas B.C."/>
            <person name="Singh A."/>
            <person name="Wilkins M.J."/>
            <person name="Karaoz U."/>
            <person name="Brodie E.L."/>
            <person name="Williams K.H."/>
            <person name="Hubbard S.S."/>
            <person name="Banfield J.F."/>
        </authorList>
    </citation>
    <scope>NUCLEOTIDE SEQUENCE [LARGE SCALE GENOMIC DNA]</scope>
</reference>
<proteinExistence type="predicted"/>
<sequence>MDLLAGRQAFPKGRFTLSRNRVREILRRRREEAEAEREEVLDSLAQIERRLRRVGYQAASSDYVGRLRLSKARLFLRELGYMTISELEESCLNGTGIFEERSQDSEFIIVVREEVTQALIEYRENRLKLLFELAAKN</sequence>
<accession>A0A1G1W301</accession>
<evidence type="ECO:0000313" key="2">
    <source>
        <dbReference type="EMBL" id="OGY22059.1"/>
    </source>
</evidence>
<organism evidence="2 3">
    <name type="scientific">Candidatus Woykebacteria bacterium GWA1_44_8</name>
    <dbReference type="NCBI Taxonomy" id="1802591"/>
    <lineage>
        <taxon>Bacteria</taxon>
        <taxon>Candidatus Woykeibacteriota</taxon>
    </lineage>
</organism>
<feature type="coiled-coil region" evidence="1">
    <location>
        <begin position="19"/>
        <end position="50"/>
    </location>
</feature>
<gene>
    <name evidence="2" type="ORF">A2113_02490</name>
</gene>
<dbReference type="Proteomes" id="UP000176299">
    <property type="component" value="Unassembled WGS sequence"/>
</dbReference>
<dbReference type="EMBL" id="MHCN01000009">
    <property type="protein sequence ID" value="OGY22059.1"/>
    <property type="molecule type" value="Genomic_DNA"/>
</dbReference>
<keyword evidence="1" id="KW-0175">Coiled coil</keyword>
<comment type="caution">
    <text evidence="2">The sequence shown here is derived from an EMBL/GenBank/DDBJ whole genome shotgun (WGS) entry which is preliminary data.</text>
</comment>
<dbReference type="AlphaFoldDB" id="A0A1G1W301"/>
<evidence type="ECO:0000313" key="3">
    <source>
        <dbReference type="Proteomes" id="UP000176299"/>
    </source>
</evidence>